<dbReference type="Pfam" id="PF19654">
    <property type="entry name" value="DUF6157"/>
    <property type="match status" value="1"/>
</dbReference>
<comment type="caution">
    <text evidence="1">The sequence shown here is derived from an EMBL/GenBank/DDBJ whole genome shotgun (WGS) entry which is preliminary data.</text>
</comment>
<accession>A0A2T0ZYG1</accession>
<dbReference type="RefSeq" id="WP_106349456.1">
    <property type="nucleotide sequence ID" value="NZ_PVUE01000010.1"/>
</dbReference>
<reference evidence="1 2" key="1">
    <citation type="submission" date="2018-03" db="EMBL/GenBank/DDBJ databases">
        <title>Genomic Encyclopedia of Archaeal and Bacterial Type Strains, Phase II (KMG-II): from individual species to whole genera.</title>
        <authorList>
            <person name="Goeker M."/>
        </authorList>
    </citation>
    <scope>NUCLEOTIDE SEQUENCE [LARGE SCALE GENOMIC DNA]</scope>
    <source>
        <strain evidence="1 2">DSM 100065</strain>
    </source>
</reference>
<name>A0A2T0ZYG1_9ACTN</name>
<organism evidence="1 2">
    <name type="scientific">Antricoccus suffuscus</name>
    <dbReference type="NCBI Taxonomy" id="1629062"/>
    <lineage>
        <taxon>Bacteria</taxon>
        <taxon>Bacillati</taxon>
        <taxon>Actinomycetota</taxon>
        <taxon>Actinomycetes</taxon>
        <taxon>Geodermatophilales</taxon>
        <taxon>Antricoccaceae</taxon>
        <taxon>Antricoccus</taxon>
    </lineage>
</organism>
<sequence>MPSTNYYDTFIAVADDCPMVEGMQPPTRETPSVAERAYAMISRHPYELTSDDVIFGVYADRNGIPEQDRPAAREKFLESNQACLRGSALCKRYGWGVHADARGRLALYGVETQSYKNFVSGKVPAADGREIKVVNAMRSSRLSA</sequence>
<protein>
    <submittedName>
        <fullName evidence="1">Uncharacterized protein</fullName>
    </submittedName>
</protein>
<dbReference type="EMBL" id="PVUE01000010">
    <property type="protein sequence ID" value="PRZ41380.1"/>
    <property type="molecule type" value="Genomic_DNA"/>
</dbReference>
<gene>
    <name evidence="1" type="ORF">CLV47_110108</name>
</gene>
<dbReference type="InterPro" id="IPR046155">
    <property type="entry name" value="DUF6157"/>
</dbReference>
<proteinExistence type="predicted"/>
<dbReference type="OrthoDB" id="2361182at2"/>
<evidence type="ECO:0000313" key="2">
    <source>
        <dbReference type="Proteomes" id="UP000237752"/>
    </source>
</evidence>
<evidence type="ECO:0000313" key="1">
    <source>
        <dbReference type="EMBL" id="PRZ41380.1"/>
    </source>
</evidence>
<keyword evidence="2" id="KW-1185">Reference proteome</keyword>
<dbReference type="Proteomes" id="UP000237752">
    <property type="component" value="Unassembled WGS sequence"/>
</dbReference>
<dbReference type="AlphaFoldDB" id="A0A2T0ZYG1"/>